<feature type="region of interest" description="Disordered" evidence="3">
    <location>
        <begin position="1"/>
        <end position="58"/>
    </location>
</feature>
<feature type="compositionally biased region" description="Polar residues" evidence="3">
    <location>
        <begin position="41"/>
        <end position="58"/>
    </location>
</feature>
<dbReference type="OrthoDB" id="9974421at2759"/>
<dbReference type="GeneID" id="66055083"/>
<dbReference type="FunCoup" id="A0A2K3DB73">
    <property type="interactions" value="140"/>
</dbReference>
<dbReference type="Pfam" id="PF00561">
    <property type="entry name" value="Abhydrolase_1"/>
    <property type="match status" value="1"/>
</dbReference>
<gene>
    <name evidence="5" type="ORF">CHLRE_10g451100v5</name>
</gene>
<feature type="compositionally biased region" description="Low complexity" evidence="3">
    <location>
        <begin position="127"/>
        <end position="143"/>
    </location>
</feature>
<evidence type="ECO:0000313" key="5">
    <source>
        <dbReference type="EMBL" id="PNW77773.1"/>
    </source>
</evidence>
<dbReference type="GO" id="GO:0016042">
    <property type="term" value="P:lipid catabolic process"/>
    <property type="evidence" value="ECO:0007669"/>
    <property type="project" value="UniProtKB-KW"/>
</dbReference>
<evidence type="ECO:0000256" key="2">
    <source>
        <dbReference type="ARBA" id="ARBA00023098"/>
    </source>
</evidence>
<dbReference type="Gramene" id="PNW77773">
    <property type="protein sequence ID" value="PNW77773"/>
    <property type="gene ID" value="CHLRE_10g451100v5"/>
</dbReference>
<evidence type="ECO:0000256" key="1">
    <source>
        <dbReference type="ARBA" id="ARBA00022963"/>
    </source>
</evidence>
<evidence type="ECO:0000313" key="6">
    <source>
        <dbReference type="Proteomes" id="UP000006906"/>
    </source>
</evidence>
<reference evidence="5 6" key="1">
    <citation type="journal article" date="2007" name="Science">
        <title>The Chlamydomonas genome reveals the evolution of key animal and plant functions.</title>
        <authorList>
            <person name="Merchant S.S."/>
            <person name="Prochnik S.E."/>
            <person name="Vallon O."/>
            <person name="Harris E.H."/>
            <person name="Karpowicz S.J."/>
            <person name="Witman G.B."/>
            <person name="Terry A."/>
            <person name="Salamov A."/>
            <person name="Fritz-Laylin L.K."/>
            <person name="Marechal-Drouard L."/>
            <person name="Marshall W.F."/>
            <person name="Qu L.H."/>
            <person name="Nelson D.R."/>
            <person name="Sanderfoot A.A."/>
            <person name="Spalding M.H."/>
            <person name="Kapitonov V.V."/>
            <person name="Ren Q."/>
            <person name="Ferris P."/>
            <person name="Lindquist E."/>
            <person name="Shapiro H."/>
            <person name="Lucas S.M."/>
            <person name="Grimwood J."/>
            <person name="Schmutz J."/>
            <person name="Cardol P."/>
            <person name="Cerutti H."/>
            <person name="Chanfreau G."/>
            <person name="Chen C.L."/>
            <person name="Cognat V."/>
            <person name="Croft M.T."/>
            <person name="Dent R."/>
            <person name="Dutcher S."/>
            <person name="Fernandez E."/>
            <person name="Fukuzawa H."/>
            <person name="Gonzalez-Ballester D."/>
            <person name="Gonzalez-Halphen D."/>
            <person name="Hallmann A."/>
            <person name="Hanikenne M."/>
            <person name="Hippler M."/>
            <person name="Inwood W."/>
            <person name="Jabbari K."/>
            <person name="Kalanon M."/>
            <person name="Kuras R."/>
            <person name="Lefebvre P.A."/>
            <person name="Lemaire S.D."/>
            <person name="Lobanov A.V."/>
            <person name="Lohr M."/>
            <person name="Manuell A."/>
            <person name="Meier I."/>
            <person name="Mets L."/>
            <person name="Mittag M."/>
            <person name="Mittelmeier T."/>
            <person name="Moroney J.V."/>
            <person name="Moseley J."/>
            <person name="Napoli C."/>
            <person name="Nedelcu A.M."/>
            <person name="Niyogi K."/>
            <person name="Novoselov S.V."/>
            <person name="Paulsen I.T."/>
            <person name="Pazour G."/>
            <person name="Purton S."/>
            <person name="Ral J.P."/>
            <person name="Riano-Pachon D.M."/>
            <person name="Riekhof W."/>
            <person name="Rymarquis L."/>
            <person name="Schroda M."/>
            <person name="Stern D."/>
            <person name="Umen J."/>
            <person name="Willows R."/>
            <person name="Wilson N."/>
            <person name="Zimmer S.L."/>
            <person name="Allmer J."/>
            <person name="Balk J."/>
            <person name="Bisova K."/>
            <person name="Chen C.J."/>
            <person name="Elias M."/>
            <person name="Gendler K."/>
            <person name="Hauser C."/>
            <person name="Lamb M.R."/>
            <person name="Ledford H."/>
            <person name="Long J.C."/>
            <person name="Minagawa J."/>
            <person name="Page M.D."/>
            <person name="Pan J."/>
            <person name="Pootakham W."/>
            <person name="Roje S."/>
            <person name="Rose A."/>
            <person name="Stahlberg E."/>
            <person name="Terauchi A.M."/>
            <person name="Yang P."/>
            <person name="Ball S."/>
            <person name="Bowler C."/>
            <person name="Dieckmann C.L."/>
            <person name="Gladyshev V.N."/>
            <person name="Green P."/>
            <person name="Jorgensen R."/>
            <person name="Mayfield S."/>
            <person name="Mueller-Roeber B."/>
            <person name="Rajamani S."/>
            <person name="Sayre R.T."/>
            <person name="Brokstein P."/>
            <person name="Dubchak I."/>
            <person name="Goodstein D."/>
            <person name="Hornick L."/>
            <person name="Huang Y.W."/>
            <person name="Jhaveri J."/>
            <person name="Luo Y."/>
            <person name="Martinez D."/>
            <person name="Ngau W.C."/>
            <person name="Otillar B."/>
            <person name="Poliakov A."/>
            <person name="Porter A."/>
            <person name="Szajkowski L."/>
            <person name="Werner G."/>
            <person name="Zhou K."/>
            <person name="Grigoriev I.V."/>
            <person name="Rokhsar D.S."/>
            <person name="Grossman A.R."/>
        </authorList>
    </citation>
    <scope>NUCLEOTIDE SEQUENCE [LARGE SCALE GENOMIC DNA]</scope>
    <source>
        <strain evidence="6">CC-503</strain>
    </source>
</reference>
<feature type="domain" description="AB hydrolase-1" evidence="4">
    <location>
        <begin position="170"/>
        <end position="285"/>
    </location>
</feature>
<dbReference type="Gene3D" id="3.40.50.1820">
    <property type="entry name" value="alpha/beta hydrolase"/>
    <property type="match status" value="1"/>
</dbReference>
<dbReference type="InterPro" id="IPR000073">
    <property type="entry name" value="AB_hydrolase_1"/>
</dbReference>
<dbReference type="GO" id="GO:0016298">
    <property type="term" value="F:lipase activity"/>
    <property type="evidence" value="ECO:0000318"/>
    <property type="project" value="GO_Central"/>
</dbReference>
<accession>A0A2K3DB73</accession>
<keyword evidence="6" id="KW-1185">Reference proteome</keyword>
<proteinExistence type="predicted"/>
<evidence type="ECO:0000259" key="4">
    <source>
        <dbReference type="Pfam" id="PF00561"/>
    </source>
</evidence>
<organism evidence="5 6">
    <name type="scientific">Chlamydomonas reinhardtii</name>
    <name type="common">Chlamydomonas smithii</name>
    <dbReference type="NCBI Taxonomy" id="3055"/>
    <lineage>
        <taxon>Eukaryota</taxon>
        <taxon>Viridiplantae</taxon>
        <taxon>Chlorophyta</taxon>
        <taxon>core chlorophytes</taxon>
        <taxon>Chlorophyceae</taxon>
        <taxon>CS clade</taxon>
        <taxon>Chlamydomonadales</taxon>
        <taxon>Chlamydomonadaceae</taxon>
        <taxon>Chlamydomonas</taxon>
    </lineage>
</organism>
<sequence>MAAELPAESDSGAAVAAAAGGAGGQHHPPQSPVAPGAFTLDQPSNTADSVPAGPTSSGQAIRARLSLPPLPVAAPHVKTHHYCVTPDGWRLHLVRTHVVQQPQPAAAAGPPAPAAAVSTRHKRRQQPQHSPQPHLQQSQQQPQQPQPQPQLQPQPQQPPAAAPLPARRCPVVLVPGLGSSGAYTFDLSPVVSLADYLAARGWDVWVVELRGNGQSDRPSLWFGRSRWWSVDDYVAKDLPAVLRHVLRETCCAQAHLVGHSMGGMVLTRLLALGGEAAAGVASATVVASGCFLKGSWWQMLRSTMWLARYLWIVPAGSTLRAYSPLAMGRAGLPLLDELYFWPPNTDPALARAVLARNFSAISSGVILQMKSAFGSAGLRTADGKEAFADPARLSRVETPVLFVCGDRDRMCPPQGAAATAAMFRGSRCCRYIELGPSAPAPGHTRTHYGHFDILMGRNAEEEVFPLLSDWLDEQDGGPADNEAAAAAVAASARSKAAAAADAPGHLHQQHQHQPSHPPHHPAHPRHQHQQHQQHQQQQVVQKQEHSHVSGHAADSSSSSSSSSGRGGSRATSAPTVAMAAAAGWEPAGLDWAPVGGSGHAAAYVTPPAITWPDRGAAAHPTVPVLRSRL</sequence>
<feature type="compositionally biased region" description="Low complexity" evidence="3">
    <location>
        <begin position="532"/>
        <end position="541"/>
    </location>
</feature>
<protein>
    <recommendedName>
        <fullName evidence="4">AB hydrolase-1 domain-containing protein</fullName>
    </recommendedName>
</protein>
<dbReference type="AlphaFoldDB" id="A0A2K3DB73"/>
<dbReference type="GO" id="GO:0006629">
    <property type="term" value="P:lipid metabolic process"/>
    <property type="evidence" value="ECO:0000318"/>
    <property type="project" value="GO_Central"/>
</dbReference>
<feature type="compositionally biased region" description="Pro residues" evidence="3">
    <location>
        <begin position="144"/>
        <end position="162"/>
    </location>
</feature>
<dbReference type="KEGG" id="cre:CHLRE_10g451100v5"/>
<feature type="region of interest" description="Disordered" evidence="3">
    <location>
        <begin position="101"/>
        <end position="163"/>
    </location>
</feature>
<feature type="compositionally biased region" description="Low complexity" evidence="3">
    <location>
        <begin position="479"/>
        <end position="514"/>
    </location>
</feature>
<keyword evidence="2" id="KW-0443">Lipid metabolism</keyword>
<dbReference type="RefSeq" id="XP_042920366.1">
    <property type="nucleotide sequence ID" value="XM_043066969.1"/>
</dbReference>
<feature type="region of interest" description="Disordered" evidence="3">
    <location>
        <begin position="470"/>
        <end position="574"/>
    </location>
</feature>
<feature type="compositionally biased region" description="Low complexity" evidence="3">
    <location>
        <begin position="549"/>
        <end position="574"/>
    </location>
</feature>
<dbReference type="InParanoid" id="A0A2K3DB73"/>
<keyword evidence="1" id="KW-0442">Lipid degradation</keyword>
<dbReference type="InterPro" id="IPR029058">
    <property type="entry name" value="AB_hydrolase_fold"/>
</dbReference>
<dbReference type="Proteomes" id="UP000006906">
    <property type="component" value="Chromosome 10"/>
</dbReference>
<dbReference type="PANTHER" id="PTHR11005">
    <property type="entry name" value="LYSOSOMAL ACID LIPASE-RELATED"/>
    <property type="match status" value="1"/>
</dbReference>
<evidence type="ECO:0000256" key="3">
    <source>
        <dbReference type="SAM" id="MobiDB-lite"/>
    </source>
</evidence>
<dbReference type="SUPFAM" id="SSF53474">
    <property type="entry name" value="alpha/beta-Hydrolases"/>
    <property type="match status" value="1"/>
</dbReference>
<feature type="compositionally biased region" description="Basic residues" evidence="3">
    <location>
        <begin position="517"/>
        <end position="531"/>
    </location>
</feature>
<dbReference type="EMBL" id="CM008971">
    <property type="protein sequence ID" value="PNW77773.1"/>
    <property type="molecule type" value="Genomic_DNA"/>
</dbReference>
<name>A0A2K3DB73_CHLRE</name>